<dbReference type="AlphaFoldDB" id="T1F9H7"/>
<feature type="compositionally biased region" description="Polar residues" evidence="1">
    <location>
        <begin position="631"/>
        <end position="648"/>
    </location>
</feature>
<protein>
    <submittedName>
        <fullName evidence="2 3">Uncharacterized protein</fullName>
    </submittedName>
</protein>
<evidence type="ECO:0000313" key="3">
    <source>
        <dbReference type="EnsemblMetazoa" id="HelroP175666"/>
    </source>
</evidence>
<keyword evidence="4" id="KW-1185">Reference proteome</keyword>
<evidence type="ECO:0000256" key="1">
    <source>
        <dbReference type="SAM" id="MobiDB-lite"/>
    </source>
</evidence>
<feature type="compositionally biased region" description="Polar residues" evidence="1">
    <location>
        <begin position="736"/>
        <end position="754"/>
    </location>
</feature>
<dbReference type="EMBL" id="AMQM01005393">
    <property type="status" value="NOT_ANNOTATED_CDS"/>
    <property type="molecule type" value="Genomic_DNA"/>
</dbReference>
<gene>
    <name evidence="3" type="primary">20205476</name>
    <name evidence="2" type="ORF">HELRODRAFT_175666</name>
</gene>
<feature type="compositionally biased region" description="Basic and acidic residues" evidence="1">
    <location>
        <begin position="374"/>
        <end position="384"/>
    </location>
</feature>
<dbReference type="EMBL" id="KB096900">
    <property type="protein sequence ID" value="ESO00683.1"/>
    <property type="molecule type" value="Genomic_DNA"/>
</dbReference>
<dbReference type="OrthoDB" id="6537982at2759"/>
<proteinExistence type="predicted"/>
<sequence>MSDKSSNNSNIACLPPKGQTTPTLTTTASSIPPNISKLTKIRNSSFEGSTINQQGQDQLSLTSTSRHHSDYDLRNQEQDFNNRIADNSMLLQQQQQQQQLHRQHGNSVVSKMTSDSRRSSVDSFYPTTTMLPIVSSPMQYININNMKTSNMTSKSALPPTPRQPITKYRKSYSLSSSFGRLLKPFKEDQRFVPGNFKHLDKKSKNIDKTIKQPMMNGGTCEKVTKYDPLQPLPYKDLSRFDDDSDGVYMCWTASTLTDLQNKFNNPAKKVDYINLMSNDDNKQSKSFPLKLKTNASDFLKPNYSSDSINHLSTMFYAKNSLPQPQNQQNESNTNKNSYVNFNNASEKVIPQRLNNKKLVHSHSDVTAPISQRSPKTDKCKVSKTETADNSNYITMQQLGINMFGEAPQPAPSLQTESTSSTPSASKEKMKNVDSVIGEDVNKINKQSILTNYSSDANDYFEKNCEDKLMVLEQNSHVSFSDEEVEQGANKNVKQAPAKLPQSNDDLLREQLMKSPPPPTPCLFFPLQSPSLQPPTTPSAEQQDYINLSTMTSAVLPPPPPLPPKTLPIIKEDVQQESSSSNPPPIPAKSKHVRNNSYERNMSQANSTIITKHEIFPLIQSEPKPPIPKRQIYSNSPGATYNQPSSNTLPFHHGKSSSVSSLSNMPLSFVRPVSASVGITKHRKPNLTVQIDGTVEEESIPVGRKLSGFSDVNSTASGNSYRHRKSSDMNESMVGNKRSSFDASRSTTSLATSKPRNGREYLDRRRLVESPQQSPSIASTIFSFDEKSVANNCSSGEDSPRFSSGIISVGRSSLRMSQELMRRVPLTPHECLQHDSPIPDSPGNSSVRTRTSNNTLVNYADIDVLSMESSIEQPQSAKGFKIPPSTPSPHDKTVYATIDLMATVAATQVGKQHAKQRENTLEKHGDVSRNKVNGMSNIIERGRLSLDPKRYPSSIAKE</sequence>
<organism evidence="3 4">
    <name type="scientific">Helobdella robusta</name>
    <name type="common">Californian leech</name>
    <dbReference type="NCBI Taxonomy" id="6412"/>
    <lineage>
        <taxon>Eukaryota</taxon>
        <taxon>Metazoa</taxon>
        <taxon>Spiralia</taxon>
        <taxon>Lophotrochozoa</taxon>
        <taxon>Annelida</taxon>
        <taxon>Clitellata</taxon>
        <taxon>Hirudinea</taxon>
        <taxon>Rhynchobdellida</taxon>
        <taxon>Glossiphoniidae</taxon>
        <taxon>Helobdella</taxon>
    </lineage>
</organism>
<feature type="region of interest" description="Disordered" evidence="1">
    <location>
        <begin position="829"/>
        <end position="849"/>
    </location>
</feature>
<reference evidence="3" key="3">
    <citation type="submission" date="2015-06" db="UniProtKB">
        <authorList>
            <consortium name="EnsemblMetazoa"/>
        </authorList>
    </citation>
    <scope>IDENTIFICATION</scope>
</reference>
<dbReference type="HOGENOM" id="CLU_308430_0_0_1"/>
<feature type="region of interest" description="Disordered" evidence="1">
    <location>
        <begin position="47"/>
        <end position="69"/>
    </location>
</feature>
<feature type="region of interest" description="Disordered" evidence="1">
    <location>
        <begin position="405"/>
        <end position="430"/>
    </location>
</feature>
<feature type="compositionally biased region" description="Polar residues" evidence="1">
    <location>
        <begin position="411"/>
        <end position="424"/>
    </location>
</feature>
<evidence type="ECO:0000313" key="4">
    <source>
        <dbReference type="Proteomes" id="UP000015101"/>
    </source>
</evidence>
<feature type="compositionally biased region" description="Basic and acidic residues" evidence="1">
    <location>
        <begin position="939"/>
        <end position="957"/>
    </location>
</feature>
<feature type="compositionally biased region" description="Polar residues" evidence="1">
    <location>
        <begin position="710"/>
        <end position="719"/>
    </location>
</feature>
<dbReference type="EnsemblMetazoa" id="HelroT175666">
    <property type="protein sequence ID" value="HelroP175666"/>
    <property type="gene ID" value="HelroG175666"/>
</dbReference>
<feature type="region of interest" description="Disordered" evidence="1">
    <location>
        <begin position="710"/>
        <end position="779"/>
    </location>
</feature>
<feature type="compositionally biased region" description="Basic and acidic residues" evidence="1">
    <location>
        <begin position="914"/>
        <end position="928"/>
    </location>
</feature>
<name>T1F9H7_HELRO</name>
<feature type="compositionally biased region" description="Basic and acidic residues" evidence="1">
    <location>
        <begin position="756"/>
        <end position="767"/>
    </location>
</feature>
<feature type="region of interest" description="Disordered" evidence="1">
    <location>
        <begin position="911"/>
        <end position="957"/>
    </location>
</feature>
<dbReference type="CTD" id="20205476"/>
<reference evidence="4" key="1">
    <citation type="submission" date="2012-12" db="EMBL/GenBank/DDBJ databases">
        <authorList>
            <person name="Hellsten U."/>
            <person name="Grimwood J."/>
            <person name="Chapman J.A."/>
            <person name="Shapiro H."/>
            <person name="Aerts A."/>
            <person name="Otillar R.P."/>
            <person name="Terry A.Y."/>
            <person name="Boore J.L."/>
            <person name="Simakov O."/>
            <person name="Marletaz F."/>
            <person name="Cho S.-J."/>
            <person name="Edsinger-Gonzales E."/>
            <person name="Havlak P."/>
            <person name="Kuo D.-H."/>
            <person name="Larsson T."/>
            <person name="Lv J."/>
            <person name="Arendt D."/>
            <person name="Savage R."/>
            <person name="Osoegawa K."/>
            <person name="de Jong P."/>
            <person name="Lindberg D.R."/>
            <person name="Seaver E.C."/>
            <person name="Weisblat D.A."/>
            <person name="Putnam N.H."/>
            <person name="Grigoriev I.V."/>
            <person name="Rokhsar D.S."/>
        </authorList>
    </citation>
    <scope>NUCLEOTIDE SEQUENCE</scope>
</reference>
<feature type="compositionally biased region" description="Polar residues" evidence="1">
    <location>
        <begin position="1"/>
        <end position="11"/>
    </location>
</feature>
<feature type="region of interest" description="Disordered" evidence="1">
    <location>
        <begin position="362"/>
        <end position="384"/>
    </location>
</feature>
<feature type="compositionally biased region" description="Polar residues" evidence="1">
    <location>
        <begin position="769"/>
        <end position="779"/>
    </location>
</feature>
<feature type="region of interest" description="Disordered" evidence="1">
    <location>
        <begin position="1"/>
        <end position="32"/>
    </location>
</feature>
<feature type="region of interest" description="Disordered" evidence="1">
    <location>
        <begin position="619"/>
        <end position="656"/>
    </location>
</feature>
<evidence type="ECO:0000313" key="2">
    <source>
        <dbReference type="EMBL" id="ESO00683.1"/>
    </source>
</evidence>
<dbReference type="KEGG" id="hro:HELRODRAFT_175666"/>
<dbReference type="InParanoid" id="T1F9H7"/>
<dbReference type="Proteomes" id="UP000015101">
    <property type="component" value="Unassembled WGS sequence"/>
</dbReference>
<dbReference type="GeneID" id="20205476"/>
<feature type="region of interest" description="Disordered" evidence="1">
    <location>
        <begin position="93"/>
        <end position="123"/>
    </location>
</feature>
<feature type="region of interest" description="Disordered" evidence="1">
    <location>
        <begin position="572"/>
        <end position="595"/>
    </location>
</feature>
<accession>T1F9H7</accession>
<feature type="compositionally biased region" description="Polar residues" evidence="1">
    <location>
        <begin position="47"/>
        <end position="64"/>
    </location>
</feature>
<reference evidence="2 4" key="2">
    <citation type="journal article" date="2013" name="Nature">
        <title>Insights into bilaterian evolution from three spiralian genomes.</title>
        <authorList>
            <person name="Simakov O."/>
            <person name="Marletaz F."/>
            <person name="Cho S.J."/>
            <person name="Edsinger-Gonzales E."/>
            <person name="Havlak P."/>
            <person name="Hellsten U."/>
            <person name="Kuo D.H."/>
            <person name="Larsson T."/>
            <person name="Lv J."/>
            <person name="Arendt D."/>
            <person name="Savage R."/>
            <person name="Osoegawa K."/>
            <person name="de Jong P."/>
            <person name="Grimwood J."/>
            <person name="Chapman J.A."/>
            <person name="Shapiro H."/>
            <person name="Aerts A."/>
            <person name="Otillar R.P."/>
            <person name="Terry A.Y."/>
            <person name="Boore J.L."/>
            <person name="Grigoriev I.V."/>
            <person name="Lindberg D.R."/>
            <person name="Seaver E.C."/>
            <person name="Weisblat D.A."/>
            <person name="Putnam N.H."/>
            <person name="Rokhsar D.S."/>
        </authorList>
    </citation>
    <scope>NUCLEOTIDE SEQUENCE</scope>
</reference>
<dbReference type="RefSeq" id="XP_009021320.1">
    <property type="nucleotide sequence ID" value="XM_009023072.1"/>
</dbReference>